<dbReference type="KEGG" id="rlc:K227x_64730"/>
<dbReference type="InterPro" id="IPR004119">
    <property type="entry name" value="EcKL"/>
</dbReference>
<dbReference type="OrthoDB" id="9769860at2"/>
<name>A0A517NLU2_9BACT</name>
<proteinExistence type="predicted"/>
<keyword evidence="3" id="KW-1185">Reference proteome</keyword>
<dbReference type="Proteomes" id="UP000318538">
    <property type="component" value="Chromosome"/>
</dbReference>
<dbReference type="Pfam" id="PF02958">
    <property type="entry name" value="EcKL"/>
    <property type="match status" value="1"/>
</dbReference>
<dbReference type="InterPro" id="IPR011009">
    <property type="entry name" value="Kinase-like_dom_sf"/>
</dbReference>
<reference evidence="2 3" key="1">
    <citation type="submission" date="2019-02" db="EMBL/GenBank/DDBJ databases">
        <title>Deep-cultivation of Planctomycetes and their phenomic and genomic characterization uncovers novel biology.</title>
        <authorList>
            <person name="Wiegand S."/>
            <person name="Jogler M."/>
            <person name="Boedeker C."/>
            <person name="Pinto D."/>
            <person name="Vollmers J."/>
            <person name="Rivas-Marin E."/>
            <person name="Kohn T."/>
            <person name="Peeters S.H."/>
            <person name="Heuer A."/>
            <person name="Rast P."/>
            <person name="Oberbeckmann S."/>
            <person name="Bunk B."/>
            <person name="Jeske O."/>
            <person name="Meyerdierks A."/>
            <person name="Storesund J.E."/>
            <person name="Kallscheuer N."/>
            <person name="Luecker S."/>
            <person name="Lage O.M."/>
            <person name="Pohl T."/>
            <person name="Merkel B.J."/>
            <person name="Hornburger P."/>
            <person name="Mueller R.-W."/>
            <person name="Bruemmer F."/>
            <person name="Labrenz M."/>
            <person name="Spormann A.M."/>
            <person name="Op den Camp H."/>
            <person name="Overmann J."/>
            <person name="Amann R."/>
            <person name="Jetten M.S.M."/>
            <person name="Mascher T."/>
            <person name="Medema M.H."/>
            <person name="Devos D.P."/>
            <person name="Kaster A.-K."/>
            <person name="Ovreas L."/>
            <person name="Rohde M."/>
            <person name="Galperin M.Y."/>
            <person name="Jogler C."/>
        </authorList>
    </citation>
    <scope>NUCLEOTIDE SEQUENCE [LARGE SCALE GENOMIC DNA]</scope>
    <source>
        <strain evidence="2 3">K22_7</strain>
    </source>
</reference>
<dbReference type="AlphaFoldDB" id="A0A517NLU2"/>
<dbReference type="SMART" id="SM00587">
    <property type="entry name" value="CHK"/>
    <property type="match status" value="1"/>
</dbReference>
<dbReference type="Gene3D" id="3.90.1200.10">
    <property type="match status" value="1"/>
</dbReference>
<evidence type="ECO:0000313" key="2">
    <source>
        <dbReference type="EMBL" id="QDT08043.1"/>
    </source>
</evidence>
<dbReference type="PANTHER" id="PTHR11012">
    <property type="entry name" value="PROTEIN KINASE-LIKE DOMAIN-CONTAINING"/>
    <property type="match status" value="1"/>
</dbReference>
<dbReference type="PANTHER" id="PTHR11012:SF30">
    <property type="entry name" value="PROTEIN KINASE-LIKE DOMAIN-CONTAINING"/>
    <property type="match status" value="1"/>
</dbReference>
<dbReference type="RefSeq" id="WP_145176867.1">
    <property type="nucleotide sequence ID" value="NZ_CP036525.1"/>
</dbReference>
<evidence type="ECO:0000259" key="1">
    <source>
        <dbReference type="SMART" id="SM00587"/>
    </source>
</evidence>
<evidence type="ECO:0000313" key="3">
    <source>
        <dbReference type="Proteomes" id="UP000318538"/>
    </source>
</evidence>
<protein>
    <submittedName>
        <fullName evidence="2">Phosphotransferase enzyme family protein</fullName>
    </submittedName>
</protein>
<dbReference type="EMBL" id="CP036525">
    <property type="protein sequence ID" value="QDT08043.1"/>
    <property type="molecule type" value="Genomic_DNA"/>
</dbReference>
<dbReference type="InterPro" id="IPR015897">
    <property type="entry name" value="CHK_kinase-like"/>
</dbReference>
<keyword evidence="2" id="KW-0808">Transferase</keyword>
<dbReference type="SUPFAM" id="SSF56112">
    <property type="entry name" value="Protein kinase-like (PK-like)"/>
    <property type="match status" value="1"/>
</dbReference>
<sequence length="326" mass="37251">MNPAIADRIRQVMSARSLGTASEVQSLWSGYGQILRVPLVGADVASVIVKHVVPPTDQDHPRGWNGDQSHQRKLRSYQVESCWYQDWSPRCDDACRVPHCFAVERTDAGFLIILEDLDAAGLDRRWSGHDQRSIELGLTFLAHFHARFLGQTPVGLWPVGTYWHLETRPDEWQAMVDSGLKRHAASIDAKLRKCRFQTLVHGDAKVANFCYSADGHSVAAVDFQYVGGGCGMKDVAYFLGSCLDESECERQEERLLSHYFETLRRSLRPTESAEWIDQLESEWRQMYRFAWADFTRFMMGWCPGHHKLNRYSRRIADEVVAAIESV</sequence>
<dbReference type="GO" id="GO:0016740">
    <property type="term" value="F:transferase activity"/>
    <property type="evidence" value="ECO:0007669"/>
    <property type="project" value="UniProtKB-KW"/>
</dbReference>
<feature type="domain" description="CHK kinase-like" evidence="1">
    <location>
        <begin position="112"/>
        <end position="269"/>
    </location>
</feature>
<gene>
    <name evidence="2" type="ORF">K227x_64730</name>
</gene>
<organism evidence="2 3">
    <name type="scientific">Rubripirellula lacrimiformis</name>
    <dbReference type="NCBI Taxonomy" id="1930273"/>
    <lineage>
        <taxon>Bacteria</taxon>
        <taxon>Pseudomonadati</taxon>
        <taxon>Planctomycetota</taxon>
        <taxon>Planctomycetia</taxon>
        <taxon>Pirellulales</taxon>
        <taxon>Pirellulaceae</taxon>
        <taxon>Rubripirellula</taxon>
    </lineage>
</organism>
<accession>A0A517NLU2</accession>